<protein>
    <submittedName>
        <fullName evidence="3">PKD domain-containing protein</fullName>
    </submittedName>
</protein>
<dbReference type="EMBL" id="JAATEJ010000003">
    <property type="protein sequence ID" value="NJP42938.1"/>
    <property type="molecule type" value="Genomic_DNA"/>
</dbReference>
<dbReference type="RefSeq" id="WP_167981802.1">
    <property type="nucleotide sequence ID" value="NZ_JAATEJ010000003.1"/>
</dbReference>
<dbReference type="SUPFAM" id="SSF49299">
    <property type="entry name" value="PKD domain"/>
    <property type="match status" value="2"/>
</dbReference>
<comment type="caution">
    <text evidence="3">The sequence shown here is derived from an EMBL/GenBank/DDBJ whole genome shotgun (WGS) entry which is preliminary data.</text>
</comment>
<evidence type="ECO:0000256" key="1">
    <source>
        <dbReference type="SAM" id="SignalP"/>
    </source>
</evidence>
<dbReference type="InterPro" id="IPR007742">
    <property type="entry name" value="NosD_dom"/>
</dbReference>
<feature type="signal peptide" evidence="1">
    <location>
        <begin position="1"/>
        <end position="23"/>
    </location>
</feature>
<dbReference type="Gene3D" id="2.160.20.10">
    <property type="entry name" value="Single-stranded right-handed beta-helix, Pectin lyase-like"/>
    <property type="match status" value="1"/>
</dbReference>
<dbReference type="Proteomes" id="UP000734511">
    <property type="component" value="Unassembled WGS sequence"/>
</dbReference>
<dbReference type="PROSITE" id="PS50093">
    <property type="entry name" value="PKD"/>
    <property type="match status" value="2"/>
</dbReference>
<dbReference type="InterPro" id="IPR035986">
    <property type="entry name" value="PKD_dom_sf"/>
</dbReference>
<dbReference type="SMART" id="SM00710">
    <property type="entry name" value="PbH1"/>
    <property type="match status" value="5"/>
</dbReference>
<dbReference type="InterPro" id="IPR011050">
    <property type="entry name" value="Pectin_lyase_fold/virulence"/>
</dbReference>
<feature type="domain" description="PKD" evidence="2">
    <location>
        <begin position="433"/>
        <end position="487"/>
    </location>
</feature>
<keyword evidence="1" id="KW-0732">Signal</keyword>
<dbReference type="InterPro" id="IPR000601">
    <property type="entry name" value="PKD_dom"/>
</dbReference>
<sequence length="951" mass="95876">MRSRRLPISLVPLALVAGTFCLAPPTDASADAGTLYVNDRLLTCSDTAENRGTQARPFCSIQPAVDAAQPGQTVEVAPGVSYKGPIVLHRSGEPGQPITLEGNVSRAVTGAYPVVESTTATGLTADHVHDVVVRGLAFRGYRQGAVLTDSSAVTLDNNMFDATTTATSGYTPTDSGITLEGASADVTLSRNLVRFHPAAGISVGPGVTGTIVTTNVVEDNGGHGIVATDAPDTAVTGNTVSLNCGSGLVLDGSSSHAAVENNIVAGDDLLKAGSATAPACTDQDQPEVSVSAGSAAGSTLGYNIVHPRGTAQPYSWAGTPYADAASLLARTGQGGHELNTDPGTRLLPPADQSPAIDSADAGAIGELSTDFQGRPRVDDPLVGNSGTGDGGYADRGAYEVQDPFNVSLAGDVRAAPTLAAFTFTAQVNNPWNDTVSYRFDFGDGSAAQPAATPTAQHAYQATGTYTVTVTATTTSGVSRSATTQVTVNPPGPLTPYLGVESGITGEPLHVRATFDGRTDPWPVTAGTLDFGDGTAPTAGSGVLQHDYDKPGTYTVVGTLSDAGGRTATVSKQVSVGGQFVPVTKTRILDTRSGTGAPKAALSAGHVLALQVTGRGGVPRDGTTAVVLNVTETAATNAGNVIVYPGGAGTAPATSNLNYKAGQTTQNLVTVPLGPDGTVNLVDSAGSADLLADVQGYYTTDGTTPGAGYLDVLTPVRVLDTRSGAAKATVGPGKTLTLDLSKNVSAESAVLLHVTATGATGNTYVSTYTTGSARPDVSDLNVGAGETVSNLVAVRPDSHHRVTFFNHAGSTDLVVDLVGVFGADVAGDASYVALAPHRVLDTRYGTGAPAAKAGPGGTLTVKVTGQGGVPAGAAAVLVNLTGTGASANTYVTAYMPGSDRPVASSLNVTPGATVPNLTLVRVSQAGYITLYNHAGTLDLIADIEGFYTPSAF</sequence>
<dbReference type="InterPro" id="IPR006626">
    <property type="entry name" value="PbH1"/>
</dbReference>
<dbReference type="SUPFAM" id="SSF51126">
    <property type="entry name" value="Pectin lyase-like"/>
    <property type="match status" value="1"/>
</dbReference>
<dbReference type="SMART" id="SM00089">
    <property type="entry name" value="PKD"/>
    <property type="match status" value="2"/>
</dbReference>
<dbReference type="InterPro" id="IPR012334">
    <property type="entry name" value="Pectin_lyas_fold"/>
</dbReference>
<gene>
    <name evidence="3" type="ORF">HCN08_05875</name>
</gene>
<evidence type="ECO:0000313" key="4">
    <source>
        <dbReference type="Proteomes" id="UP000734511"/>
    </source>
</evidence>
<evidence type="ECO:0000259" key="2">
    <source>
        <dbReference type="PROSITE" id="PS50093"/>
    </source>
</evidence>
<feature type="chain" id="PRO_5047150663" evidence="1">
    <location>
        <begin position="24"/>
        <end position="951"/>
    </location>
</feature>
<organism evidence="3 4">
    <name type="scientific">Actinacidiphila epipremni</name>
    <dbReference type="NCBI Taxonomy" id="2053013"/>
    <lineage>
        <taxon>Bacteria</taxon>
        <taxon>Bacillati</taxon>
        <taxon>Actinomycetota</taxon>
        <taxon>Actinomycetes</taxon>
        <taxon>Kitasatosporales</taxon>
        <taxon>Streptomycetaceae</taxon>
        <taxon>Actinacidiphila</taxon>
    </lineage>
</organism>
<proteinExistence type="predicted"/>
<dbReference type="Gene3D" id="2.60.40.10">
    <property type="entry name" value="Immunoglobulins"/>
    <property type="match status" value="2"/>
</dbReference>
<dbReference type="CDD" id="cd00146">
    <property type="entry name" value="PKD"/>
    <property type="match status" value="1"/>
</dbReference>
<name>A0ABX0ZMT8_9ACTN</name>
<dbReference type="InterPro" id="IPR022409">
    <property type="entry name" value="PKD/Chitinase_dom"/>
</dbReference>
<keyword evidence="4" id="KW-1185">Reference proteome</keyword>
<feature type="domain" description="PKD" evidence="2">
    <location>
        <begin position="495"/>
        <end position="575"/>
    </location>
</feature>
<evidence type="ECO:0000313" key="3">
    <source>
        <dbReference type="EMBL" id="NJP42938.1"/>
    </source>
</evidence>
<dbReference type="InterPro" id="IPR013783">
    <property type="entry name" value="Ig-like_fold"/>
</dbReference>
<dbReference type="Pfam" id="PF05048">
    <property type="entry name" value="NosD"/>
    <property type="match status" value="1"/>
</dbReference>
<accession>A0ABX0ZMT8</accession>
<reference evidence="3 4" key="1">
    <citation type="submission" date="2020-03" db="EMBL/GenBank/DDBJ databases">
        <title>WGS of actinomycetes isolated from Thailand.</title>
        <authorList>
            <person name="Thawai C."/>
        </authorList>
    </citation>
    <scope>NUCLEOTIDE SEQUENCE [LARGE SCALE GENOMIC DNA]</scope>
    <source>
        <strain evidence="3 4">PRB2-1</strain>
    </source>
</reference>
<dbReference type="Pfam" id="PF18911">
    <property type="entry name" value="PKD_4"/>
    <property type="match status" value="1"/>
</dbReference>